<keyword evidence="4" id="KW-0862">Zinc</keyword>
<feature type="compositionally biased region" description="Low complexity" evidence="6">
    <location>
        <begin position="220"/>
        <end position="237"/>
    </location>
</feature>
<dbReference type="PANTHER" id="PTHR46481:SF10">
    <property type="entry name" value="ZINC FINGER BED DOMAIN-CONTAINING PROTEIN 39"/>
    <property type="match status" value="1"/>
</dbReference>
<dbReference type="SUPFAM" id="SSF53098">
    <property type="entry name" value="Ribonuclease H-like"/>
    <property type="match status" value="1"/>
</dbReference>
<evidence type="ECO:0000256" key="5">
    <source>
        <dbReference type="ARBA" id="ARBA00023242"/>
    </source>
</evidence>
<evidence type="ECO:0000259" key="7">
    <source>
        <dbReference type="Pfam" id="PF05699"/>
    </source>
</evidence>
<evidence type="ECO:0000256" key="2">
    <source>
        <dbReference type="ARBA" id="ARBA00022723"/>
    </source>
</evidence>
<dbReference type="InterPro" id="IPR008906">
    <property type="entry name" value="HATC_C_dom"/>
</dbReference>
<evidence type="ECO:0000256" key="6">
    <source>
        <dbReference type="SAM" id="MobiDB-lite"/>
    </source>
</evidence>
<keyword evidence="9" id="KW-1185">Reference proteome</keyword>
<gene>
    <name evidence="8" type="ORF">ONZ51_g9448</name>
</gene>
<feature type="compositionally biased region" description="Low complexity" evidence="6">
    <location>
        <begin position="165"/>
        <end position="176"/>
    </location>
</feature>
<dbReference type="InterPro" id="IPR052035">
    <property type="entry name" value="ZnF_BED_domain_contain"/>
</dbReference>
<dbReference type="GO" id="GO:0005634">
    <property type="term" value="C:nucleus"/>
    <property type="evidence" value="ECO:0007669"/>
    <property type="project" value="UniProtKB-SubCell"/>
</dbReference>
<feature type="region of interest" description="Disordered" evidence="6">
    <location>
        <begin position="106"/>
        <end position="237"/>
    </location>
</feature>
<evidence type="ECO:0000256" key="4">
    <source>
        <dbReference type="ARBA" id="ARBA00022833"/>
    </source>
</evidence>
<evidence type="ECO:0000313" key="8">
    <source>
        <dbReference type="EMBL" id="KAJ8468733.1"/>
    </source>
</evidence>
<sequence>MGFAPYLRTGSPDLSVAVKLSSAGRLAELATQAVRLDDLSQAKPKVREPSSRSSQLVAGQCGLCSSTQPCTCGQQSKYHEVLSAPAPSAVQPILLDATAAVVNGSTSTMTPPGTSTANAVTTAPAQKVAGSRRTSTRKRKASEPAPGQSRRKTRRNATAPPVPLSPSSVVGVGPSGAVQANPAPTSAQAVATSSAMPPTHPSSAHPASVSLQASTVHSDSAVSTSTGTSSTTAPSSVPVPEALVEITSSIISTYRSIRQLHRSAESPAKDVWYSLRPLETDETPQVIPVDDDEPNLTRKPSTPFVGCKLCRDTWKVFANTDGVTSTVRRHLREKHGDEYEKICESIGLPRRTQVNIPRAQEPFTQEGLLERLVRWVSVNDQSLNCIECPELRELLLYLHPDLTAAEIPHRTSLTQQVLLQYWKEYQLMTAELRAAPGRVSFTVDLWEDQERLSFMGVTAHHCEEKDNCVVMRSHLLAFRSFPGSHSGANMSKEFYRIITDAGLKHKIGEITMDNTSSNDTMMVALEALLTREGIPFHHEGNRIRCFPHVVNIANQLMLDELKTNPEEPILSLPFSSEEEHARHRAYADTLASDPVQKVRDLVTALRQSGQRRNELHQFIVDGVASGRWKDHPQGWQIKPLQLLRDCETRWSSTFLMIDRVLLLYPAISDFLAHPSRADLARYLLTPNQLAVLTHIHQVFEVSHQAQQLVSSEKTPTLSLVLPAYELLIDSWRTLCQQYPELAPYISLGIAKVEEYINKSRRSRIYALAMAVNPMMKLSWITEQWSEDEHMSARDWVIDAMLAYRRGEQRQTSVQGGASIPQRSMSLPSARASEALACGIAGLRRLNDRIRRSASMSDAPDSAAQASEITATSSTSTPSHAPAVMDEQLRSHTEDYAAVVRELEAYLKEPNDVEDVAFSTDILNYWSKRKTIYPYLYRVALDVLPAQATGVPCERIFSSSKETDTLRRSQLHPALMEALQVLKYRFLHDRLDFTRHLVAREEDIGVSAPVLPDGLLDHLHSGPMEAQASFSQWLHSHGSVDSRPLV</sequence>
<feature type="compositionally biased region" description="Low complexity" evidence="6">
    <location>
        <begin position="191"/>
        <end position="208"/>
    </location>
</feature>
<dbReference type="AlphaFoldDB" id="A0AAD7TNU9"/>
<accession>A0AAD7TNU9</accession>
<proteinExistence type="predicted"/>
<keyword evidence="2" id="KW-0479">Metal-binding</keyword>
<feature type="domain" description="HAT C-terminal dimerisation" evidence="7">
    <location>
        <begin position="901"/>
        <end position="982"/>
    </location>
</feature>
<dbReference type="Proteomes" id="UP001215151">
    <property type="component" value="Unassembled WGS sequence"/>
</dbReference>
<reference evidence="8" key="1">
    <citation type="submission" date="2022-11" db="EMBL/GenBank/DDBJ databases">
        <title>Genome Sequence of Cubamyces cubensis.</title>
        <authorList>
            <person name="Buettner E."/>
        </authorList>
    </citation>
    <scope>NUCLEOTIDE SEQUENCE</scope>
    <source>
        <strain evidence="8">MPL-01</strain>
    </source>
</reference>
<feature type="compositionally biased region" description="Low complexity" evidence="6">
    <location>
        <begin position="106"/>
        <end position="116"/>
    </location>
</feature>
<dbReference type="GO" id="GO:0046983">
    <property type="term" value="F:protein dimerization activity"/>
    <property type="evidence" value="ECO:0007669"/>
    <property type="project" value="InterPro"/>
</dbReference>
<comment type="caution">
    <text evidence="8">The sequence shown here is derived from an EMBL/GenBank/DDBJ whole genome shotgun (WGS) entry which is preliminary data.</text>
</comment>
<evidence type="ECO:0000256" key="3">
    <source>
        <dbReference type="ARBA" id="ARBA00022771"/>
    </source>
</evidence>
<keyword evidence="5" id="KW-0539">Nucleus</keyword>
<evidence type="ECO:0000256" key="1">
    <source>
        <dbReference type="ARBA" id="ARBA00004123"/>
    </source>
</evidence>
<dbReference type="GO" id="GO:0008270">
    <property type="term" value="F:zinc ion binding"/>
    <property type="evidence" value="ECO:0007669"/>
    <property type="project" value="UniProtKB-KW"/>
</dbReference>
<evidence type="ECO:0000313" key="9">
    <source>
        <dbReference type="Proteomes" id="UP001215151"/>
    </source>
</evidence>
<protein>
    <recommendedName>
        <fullName evidence="7">HAT C-terminal dimerisation domain-containing protein</fullName>
    </recommendedName>
</protein>
<organism evidence="8 9">
    <name type="scientific">Trametes cubensis</name>
    <dbReference type="NCBI Taxonomy" id="1111947"/>
    <lineage>
        <taxon>Eukaryota</taxon>
        <taxon>Fungi</taxon>
        <taxon>Dikarya</taxon>
        <taxon>Basidiomycota</taxon>
        <taxon>Agaricomycotina</taxon>
        <taxon>Agaricomycetes</taxon>
        <taxon>Polyporales</taxon>
        <taxon>Polyporaceae</taxon>
        <taxon>Trametes</taxon>
    </lineage>
</organism>
<feature type="region of interest" description="Disordered" evidence="6">
    <location>
        <begin position="853"/>
        <end position="880"/>
    </location>
</feature>
<keyword evidence="3" id="KW-0863">Zinc-finger</keyword>
<feature type="compositionally biased region" description="Polar residues" evidence="6">
    <location>
        <begin position="209"/>
        <end position="218"/>
    </location>
</feature>
<dbReference type="Pfam" id="PF05699">
    <property type="entry name" value="Dimer_Tnp_hAT"/>
    <property type="match status" value="1"/>
</dbReference>
<comment type="subcellular location">
    <subcellularLocation>
        <location evidence="1">Nucleus</location>
    </subcellularLocation>
</comment>
<dbReference type="InterPro" id="IPR012337">
    <property type="entry name" value="RNaseH-like_sf"/>
</dbReference>
<dbReference type="EMBL" id="JAPEVG010000323">
    <property type="protein sequence ID" value="KAJ8468733.1"/>
    <property type="molecule type" value="Genomic_DNA"/>
</dbReference>
<dbReference type="PANTHER" id="PTHR46481">
    <property type="entry name" value="ZINC FINGER BED DOMAIN-CONTAINING PROTEIN 4"/>
    <property type="match status" value="1"/>
</dbReference>
<name>A0AAD7TNU9_9APHY</name>